<feature type="region of interest" description="Disordered" evidence="1">
    <location>
        <begin position="123"/>
        <end position="143"/>
    </location>
</feature>
<evidence type="ECO:0000313" key="2">
    <source>
        <dbReference type="EMBL" id="GIJ65900.1"/>
    </source>
</evidence>
<name>A0A8J3ZQX2_9ACTN</name>
<evidence type="ECO:0000256" key="1">
    <source>
        <dbReference type="SAM" id="MobiDB-lite"/>
    </source>
</evidence>
<dbReference type="RefSeq" id="WP_203925889.1">
    <property type="nucleotide sequence ID" value="NZ_BOPH01000010.1"/>
</dbReference>
<sequence length="143" mass="16184">MIESPDQEHVRPAGVSDETVAGLGKLTEALETVERVRGHLYSLHQLTGKADFLLDDTVALLRSAGHDEIADRITTDLVGRNVIAGRWTFQIVEEYDDGYYETFRQLERLARDTLAGGRRHLHEAELKEQRRSHGRQGHEARPS</sequence>
<dbReference type="Proteomes" id="UP000635606">
    <property type="component" value="Unassembled WGS sequence"/>
</dbReference>
<evidence type="ECO:0000313" key="3">
    <source>
        <dbReference type="Proteomes" id="UP000635606"/>
    </source>
</evidence>
<proteinExistence type="predicted"/>
<comment type="caution">
    <text evidence="2">The sequence shown here is derived from an EMBL/GenBank/DDBJ whole genome shotgun (WGS) entry which is preliminary data.</text>
</comment>
<protein>
    <submittedName>
        <fullName evidence="2">Uncharacterized protein</fullName>
    </submittedName>
</protein>
<reference evidence="2" key="1">
    <citation type="submission" date="2021-01" db="EMBL/GenBank/DDBJ databases">
        <title>Whole genome shotgun sequence of Virgisporangium ochraceum NBRC 16418.</title>
        <authorList>
            <person name="Komaki H."/>
            <person name="Tamura T."/>
        </authorList>
    </citation>
    <scope>NUCLEOTIDE SEQUENCE</scope>
    <source>
        <strain evidence="2">NBRC 16418</strain>
    </source>
</reference>
<gene>
    <name evidence="2" type="ORF">Voc01_008170</name>
</gene>
<organism evidence="2 3">
    <name type="scientific">Virgisporangium ochraceum</name>
    <dbReference type="NCBI Taxonomy" id="65505"/>
    <lineage>
        <taxon>Bacteria</taxon>
        <taxon>Bacillati</taxon>
        <taxon>Actinomycetota</taxon>
        <taxon>Actinomycetes</taxon>
        <taxon>Micromonosporales</taxon>
        <taxon>Micromonosporaceae</taxon>
        <taxon>Virgisporangium</taxon>
    </lineage>
</organism>
<accession>A0A8J3ZQX2</accession>
<dbReference type="EMBL" id="BOPH01000010">
    <property type="protein sequence ID" value="GIJ65900.1"/>
    <property type="molecule type" value="Genomic_DNA"/>
</dbReference>
<dbReference type="AlphaFoldDB" id="A0A8J3ZQX2"/>
<keyword evidence="3" id="KW-1185">Reference proteome</keyword>